<sequence>MTDVFRVCSHLDQVRPVVTPDSPDSCRECVAEGGTWVHLRECQMCGHVACCDSSPARHATAHNAATGHPLIRSYEPGETWWWCYEDQVVFDVEGEGPARAA</sequence>
<reference evidence="1" key="1">
    <citation type="submission" date="2024-03" db="EMBL/GenBank/DDBJ databases">
        <title>Novel Streptomyces species of biotechnological and ecological value are a feature of Machair soil.</title>
        <authorList>
            <person name="Prole J.R."/>
            <person name="Goodfellow M."/>
            <person name="Allenby N."/>
            <person name="Ward A.C."/>
        </authorList>
    </citation>
    <scope>NUCLEOTIDE SEQUENCE</scope>
    <source>
        <strain evidence="1">MS2.AVA.5</strain>
    </source>
</reference>
<accession>A0ACC6PP41</accession>
<gene>
    <name evidence="1" type="ORF">WKI67_06950</name>
</gene>
<proteinExistence type="predicted"/>
<dbReference type="Proteomes" id="UP001377168">
    <property type="component" value="Unassembled WGS sequence"/>
</dbReference>
<keyword evidence="2" id="KW-1185">Reference proteome</keyword>
<dbReference type="EMBL" id="JBBKAJ010000022">
    <property type="protein sequence ID" value="MEJ8633129.1"/>
    <property type="molecule type" value="Genomic_DNA"/>
</dbReference>
<evidence type="ECO:0000313" key="1">
    <source>
        <dbReference type="EMBL" id="MEJ8633129.1"/>
    </source>
</evidence>
<name>A0ACC6PP41_9ACTN</name>
<comment type="caution">
    <text evidence="1">The sequence shown here is derived from an EMBL/GenBank/DDBJ whole genome shotgun (WGS) entry which is preliminary data.</text>
</comment>
<protein>
    <submittedName>
        <fullName evidence="1">UBP-type zinc finger domain-containing protein</fullName>
    </submittedName>
</protein>
<evidence type="ECO:0000313" key="2">
    <source>
        <dbReference type="Proteomes" id="UP001377168"/>
    </source>
</evidence>
<organism evidence="1 2">
    <name type="scientific">Streptomyces achmelvichensis</name>
    <dbReference type="NCBI Taxonomy" id="3134111"/>
    <lineage>
        <taxon>Bacteria</taxon>
        <taxon>Bacillati</taxon>
        <taxon>Actinomycetota</taxon>
        <taxon>Actinomycetes</taxon>
        <taxon>Kitasatosporales</taxon>
        <taxon>Streptomycetaceae</taxon>
        <taxon>Streptomyces</taxon>
    </lineage>
</organism>